<evidence type="ECO:0000256" key="2">
    <source>
        <dbReference type="ARBA" id="ARBA00009054"/>
    </source>
</evidence>
<dbReference type="PROSITE" id="PS01071">
    <property type="entry name" value="GRPE"/>
    <property type="match status" value="1"/>
</dbReference>
<evidence type="ECO:0000256" key="9">
    <source>
        <dbReference type="ARBA" id="ARBA00076414"/>
    </source>
</evidence>
<evidence type="ECO:0000256" key="1">
    <source>
        <dbReference type="ARBA" id="ARBA00004496"/>
    </source>
</evidence>
<dbReference type="PRINTS" id="PR00773">
    <property type="entry name" value="GRPEPROTEIN"/>
</dbReference>
<dbReference type="GO" id="GO:0051082">
    <property type="term" value="F:unfolded protein binding"/>
    <property type="evidence" value="ECO:0007669"/>
    <property type="project" value="TreeGrafter"/>
</dbReference>
<protein>
    <recommendedName>
        <fullName evidence="8 10">Protein GrpE</fullName>
    </recommendedName>
    <alternativeName>
        <fullName evidence="9 10">HSP-70 cofactor</fullName>
    </alternativeName>
</protein>
<dbReference type="Proteomes" id="UP000199288">
    <property type="component" value="Unassembled WGS sequence"/>
</dbReference>
<proteinExistence type="inferred from homology"/>
<dbReference type="SUPFAM" id="SSF58014">
    <property type="entry name" value="Coiled-coil domain of nucleotide exchange factor GrpE"/>
    <property type="match status" value="1"/>
</dbReference>
<comment type="function">
    <text evidence="7 10 11">Participates actively in the response to hyperosmotic and heat shock by preventing the aggregation of stress-denatured proteins, in association with DnaK and GrpE. It is the nucleotide exchange factor for DnaK and may function as a thermosensor. Unfolded proteins bind initially to DnaJ; upon interaction with the DnaJ-bound protein, DnaK hydrolyzes its bound ATP, resulting in the formation of a stable complex. GrpE releases ADP from DnaK; ATP binding to DnaK triggers the release of the substrate protein, thus completing the reaction cycle. Several rounds of ATP-dependent interactions between DnaJ, DnaK and GrpE are required for fully efficient folding.</text>
</comment>
<keyword evidence="6 10" id="KW-0143">Chaperone</keyword>
<dbReference type="AlphaFoldDB" id="A0A1H3ZMT2"/>
<dbReference type="PANTHER" id="PTHR21237:SF23">
    <property type="entry name" value="GRPE PROTEIN HOMOLOG, MITOCHONDRIAL"/>
    <property type="match status" value="1"/>
</dbReference>
<evidence type="ECO:0000313" key="15">
    <source>
        <dbReference type="Proteomes" id="UP000199288"/>
    </source>
</evidence>
<evidence type="ECO:0000256" key="6">
    <source>
        <dbReference type="ARBA" id="ARBA00023186"/>
    </source>
</evidence>
<dbReference type="Gene3D" id="3.90.20.20">
    <property type="match status" value="1"/>
</dbReference>
<evidence type="ECO:0000256" key="3">
    <source>
        <dbReference type="ARBA" id="ARBA00011738"/>
    </source>
</evidence>
<dbReference type="GO" id="GO:0051087">
    <property type="term" value="F:protein-folding chaperone binding"/>
    <property type="evidence" value="ECO:0007669"/>
    <property type="project" value="InterPro"/>
</dbReference>
<dbReference type="GO" id="GO:0006457">
    <property type="term" value="P:protein folding"/>
    <property type="evidence" value="ECO:0007669"/>
    <property type="project" value="InterPro"/>
</dbReference>
<evidence type="ECO:0000256" key="12">
    <source>
        <dbReference type="RuleBase" id="RU004478"/>
    </source>
</evidence>
<keyword evidence="15" id="KW-1185">Reference proteome</keyword>
<dbReference type="CDD" id="cd00446">
    <property type="entry name" value="GrpE"/>
    <property type="match status" value="1"/>
</dbReference>
<comment type="subunit">
    <text evidence="3 10">Homodimer.</text>
</comment>
<organism evidence="14 15">
    <name type="scientific">Bowdeniella nasicola</name>
    <dbReference type="NCBI Taxonomy" id="208480"/>
    <lineage>
        <taxon>Bacteria</taxon>
        <taxon>Bacillati</taxon>
        <taxon>Actinomycetota</taxon>
        <taxon>Actinomycetes</taxon>
        <taxon>Actinomycetales</taxon>
        <taxon>Actinomycetaceae</taxon>
        <taxon>Bowdeniella</taxon>
    </lineage>
</organism>
<dbReference type="GO" id="GO:0000774">
    <property type="term" value="F:adenyl-nucleotide exchange factor activity"/>
    <property type="evidence" value="ECO:0007669"/>
    <property type="project" value="InterPro"/>
</dbReference>
<gene>
    <name evidence="10" type="primary">grpE</name>
    <name evidence="14" type="ORF">SAMN02910418_01216</name>
</gene>
<dbReference type="Gene3D" id="2.30.22.10">
    <property type="entry name" value="Head domain of nucleotide exchange factor GrpE"/>
    <property type="match status" value="1"/>
</dbReference>
<comment type="similarity">
    <text evidence="2 10 12">Belongs to the GrpE family.</text>
</comment>
<name>A0A1H3ZMT2_9ACTO</name>
<evidence type="ECO:0000256" key="10">
    <source>
        <dbReference type="HAMAP-Rule" id="MF_01151"/>
    </source>
</evidence>
<dbReference type="GO" id="GO:0042803">
    <property type="term" value="F:protein homodimerization activity"/>
    <property type="evidence" value="ECO:0007669"/>
    <property type="project" value="InterPro"/>
</dbReference>
<dbReference type="HAMAP" id="MF_01151">
    <property type="entry name" value="GrpE"/>
    <property type="match status" value="1"/>
</dbReference>
<dbReference type="RefSeq" id="WP_261977049.1">
    <property type="nucleotide sequence ID" value="NZ_FNQV01000006.1"/>
</dbReference>
<feature type="compositionally biased region" description="Basic and acidic residues" evidence="13">
    <location>
        <begin position="7"/>
        <end position="25"/>
    </location>
</feature>
<dbReference type="GO" id="GO:0005737">
    <property type="term" value="C:cytoplasm"/>
    <property type="evidence" value="ECO:0007669"/>
    <property type="project" value="UniProtKB-SubCell"/>
</dbReference>
<keyword evidence="4 10" id="KW-0963">Cytoplasm</keyword>
<evidence type="ECO:0000313" key="14">
    <source>
        <dbReference type="EMBL" id="SEA25106.1"/>
    </source>
</evidence>
<feature type="region of interest" description="Disordered" evidence="13">
    <location>
        <begin position="1"/>
        <end position="99"/>
    </location>
</feature>
<dbReference type="FunFam" id="2.30.22.10:FF:000001">
    <property type="entry name" value="Protein GrpE"/>
    <property type="match status" value="1"/>
</dbReference>
<dbReference type="InterPro" id="IPR000740">
    <property type="entry name" value="GrpE"/>
</dbReference>
<evidence type="ECO:0000256" key="8">
    <source>
        <dbReference type="ARBA" id="ARBA00072274"/>
    </source>
</evidence>
<sequence length="243" mass="26372">MTDFENNDEKPIVRDRRRIDPETGKVRQAPAEAEPGGHQGESPVTDEVDETHAAQAAEFTTEDAGASADTHPEGDKFGPAYVEETPAQDEAQSNLADLKAENAKLTDDLARSRAAQYNTEQEYANFVRRSREAASQAKDQGVADVVEALFSVLDDIALARQHGDLNGTFATVATKLENTLEQHFKVSRFGEAGEEFDPEVHEALMATPSSEVSVATIAQVMQPGYKMGDKVLRAARVAVSNPE</sequence>
<evidence type="ECO:0000256" key="13">
    <source>
        <dbReference type="SAM" id="MobiDB-lite"/>
    </source>
</evidence>
<evidence type="ECO:0000256" key="4">
    <source>
        <dbReference type="ARBA" id="ARBA00022490"/>
    </source>
</evidence>
<dbReference type="InterPro" id="IPR013805">
    <property type="entry name" value="GrpE_CC"/>
</dbReference>
<evidence type="ECO:0000256" key="11">
    <source>
        <dbReference type="RuleBase" id="RU000639"/>
    </source>
</evidence>
<reference evidence="15" key="1">
    <citation type="submission" date="2016-10" db="EMBL/GenBank/DDBJ databases">
        <authorList>
            <person name="Varghese N."/>
            <person name="Submissions S."/>
        </authorList>
    </citation>
    <scope>NUCLEOTIDE SEQUENCE [LARGE SCALE GENOMIC DNA]</scope>
    <source>
        <strain evidence="15">KPR-1</strain>
    </source>
</reference>
<dbReference type="PANTHER" id="PTHR21237">
    <property type="entry name" value="GRPE PROTEIN"/>
    <property type="match status" value="1"/>
</dbReference>
<comment type="subcellular location">
    <subcellularLocation>
        <location evidence="1 10">Cytoplasm</location>
    </subcellularLocation>
</comment>
<keyword evidence="5 10" id="KW-0346">Stress response</keyword>
<evidence type="ECO:0000256" key="5">
    <source>
        <dbReference type="ARBA" id="ARBA00023016"/>
    </source>
</evidence>
<dbReference type="Pfam" id="PF01025">
    <property type="entry name" value="GrpE"/>
    <property type="match status" value="1"/>
</dbReference>
<accession>A0A1H3ZMT2</accession>
<dbReference type="SUPFAM" id="SSF51064">
    <property type="entry name" value="Head domain of nucleotide exchange factor GrpE"/>
    <property type="match status" value="1"/>
</dbReference>
<dbReference type="InterPro" id="IPR009012">
    <property type="entry name" value="GrpE_head"/>
</dbReference>
<evidence type="ECO:0000256" key="7">
    <source>
        <dbReference type="ARBA" id="ARBA00053401"/>
    </source>
</evidence>
<dbReference type="EMBL" id="FNQV01000006">
    <property type="protein sequence ID" value="SEA25106.1"/>
    <property type="molecule type" value="Genomic_DNA"/>
</dbReference>